<feature type="compositionally biased region" description="Basic and acidic residues" evidence="3">
    <location>
        <begin position="98"/>
        <end position="113"/>
    </location>
</feature>
<reference evidence="5" key="1">
    <citation type="submission" date="2019-08" db="EMBL/GenBank/DDBJ databases">
        <authorList>
            <person name="Kucharzyk K."/>
            <person name="Murdoch R.W."/>
            <person name="Higgins S."/>
            <person name="Loffler F."/>
        </authorList>
    </citation>
    <scope>NUCLEOTIDE SEQUENCE</scope>
</reference>
<comment type="catalytic activity">
    <reaction evidence="1">
        <text>Couples ATP hydrolysis with the unwinding of duplex DNA by translocating in the 3'-5' direction.</text>
        <dbReference type="EC" id="5.6.2.4"/>
    </reaction>
</comment>
<dbReference type="GO" id="GO:0006281">
    <property type="term" value="P:DNA repair"/>
    <property type="evidence" value="ECO:0007669"/>
    <property type="project" value="InterPro"/>
</dbReference>
<name>A0A645HYG1_9ZZZZ</name>
<evidence type="ECO:0000256" key="2">
    <source>
        <dbReference type="ARBA" id="ARBA00034808"/>
    </source>
</evidence>
<dbReference type="InterPro" id="IPR044876">
    <property type="entry name" value="HRDC_dom_sf"/>
</dbReference>
<dbReference type="GO" id="GO:0016787">
    <property type="term" value="F:hydrolase activity"/>
    <property type="evidence" value="ECO:0007669"/>
    <property type="project" value="UniProtKB-KW"/>
</dbReference>
<proteinExistence type="predicted"/>
<dbReference type="SMART" id="SM00956">
    <property type="entry name" value="RQC"/>
    <property type="match status" value="1"/>
</dbReference>
<dbReference type="GO" id="GO:0006260">
    <property type="term" value="P:DNA replication"/>
    <property type="evidence" value="ECO:0007669"/>
    <property type="project" value="InterPro"/>
</dbReference>
<keyword evidence="5" id="KW-0067">ATP-binding</keyword>
<dbReference type="PROSITE" id="PS50967">
    <property type="entry name" value="HRDC"/>
    <property type="match status" value="1"/>
</dbReference>
<comment type="caution">
    <text evidence="5">The sequence shown here is derived from an EMBL/GenBank/DDBJ whole genome shotgun (WGS) entry which is preliminary data.</text>
</comment>
<feature type="domain" description="HRDC" evidence="4">
    <location>
        <begin position="126"/>
        <end position="200"/>
    </location>
</feature>
<dbReference type="Gene3D" id="1.10.150.80">
    <property type="entry name" value="HRDC domain"/>
    <property type="match status" value="1"/>
</dbReference>
<dbReference type="InterPro" id="IPR036388">
    <property type="entry name" value="WH-like_DNA-bd_sf"/>
</dbReference>
<dbReference type="Pfam" id="PF00570">
    <property type="entry name" value="HRDC"/>
    <property type="match status" value="1"/>
</dbReference>
<dbReference type="InterPro" id="IPR018982">
    <property type="entry name" value="RQC_domain"/>
</dbReference>
<evidence type="ECO:0000256" key="3">
    <source>
        <dbReference type="SAM" id="MobiDB-lite"/>
    </source>
</evidence>
<organism evidence="5">
    <name type="scientific">bioreactor metagenome</name>
    <dbReference type="NCBI Taxonomy" id="1076179"/>
    <lineage>
        <taxon>unclassified sequences</taxon>
        <taxon>metagenomes</taxon>
        <taxon>ecological metagenomes</taxon>
    </lineage>
</organism>
<dbReference type="SUPFAM" id="SSF46785">
    <property type="entry name" value="Winged helix' DNA-binding domain"/>
    <property type="match status" value="1"/>
</dbReference>
<evidence type="ECO:0000259" key="4">
    <source>
        <dbReference type="PROSITE" id="PS50967"/>
    </source>
</evidence>
<dbReference type="Pfam" id="PF09382">
    <property type="entry name" value="RQC"/>
    <property type="match status" value="1"/>
</dbReference>
<evidence type="ECO:0000313" key="5">
    <source>
        <dbReference type="EMBL" id="MPN44038.1"/>
    </source>
</evidence>
<dbReference type="Gene3D" id="1.10.10.10">
    <property type="entry name" value="Winged helix-like DNA-binding domain superfamily/Winged helix DNA-binding domain"/>
    <property type="match status" value="1"/>
</dbReference>
<protein>
    <recommendedName>
        <fullName evidence="2">DNA 3'-5' helicase</fullName>
        <ecNumber evidence="2">5.6.2.4</ecNumber>
    </recommendedName>
</protein>
<dbReference type="InterPro" id="IPR010997">
    <property type="entry name" value="HRDC-like_sf"/>
</dbReference>
<dbReference type="EC" id="5.6.2.4" evidence="2"/>
<dbReference type="GO" id="GO:0043138">
    <property type="term" value="F:3'-5' DNA helicase activity"/>
    <property type="evidence" value="ECO:0007669"/>
    <property type="project" value="UniProtKB-EC"/>
</dbReference>
<dbReference type="SMART" id="SM00341">
    <property type="entry name" value="HRDC"/>
    <property type="match status" value="1"/>
</dbReference>
<keyword evidence="5" id="KW-0378">Hydrolase</keyword>
<dbReference type="GO" id="GO:0003676">
    <property type="term" value="F:nucleic acid binding"/>
    <property type="evidence" value="ECO:0007669"/>
    <property type="project" value="InterPro"/>
</dbReference>
<dbReference type="InterPro" id="IPR036390">
    <property type="entry name" value="WH_DNA-bd_sf"/>
</dbReference>
<dbReference type="GO" id="GO:0000166">
    <property type="term" value="F:nucleotide binding"/>
    <property type="evidence" value="ECO:0007669"/>
    <property type="project" value="InterPro"/>
</dbReference>
<evidence type="ECO:0000256" key="1">
    <source>
        <dbReference type="ARBA" id="ARBA00034617"/>
    </source>
</evidence>
<keyword evidence="5" id="KW-0347">Helicase</keyword>
<dbReference type="EMBL" id="VSSQ01102848">
    <property type="protein sequence ID" value="MPN44038.1"/>
    <property type="molecule type" value="Genomic_DNA"/>
</dbReference>
<dbReference type="AlphaFoldDB" id="A0A645HYG1"/>
<accession>A0A645HYG1</accession>
<gene>
    <name evidence="5" type="primary">recQ_23</name>
    <name evidence="5" type="ORF">SDC9_191599</name>
</gene>
<feature type="region of interest" description="Disordered" evidence="3">
    <location>
        <begin position="98"/>
        <end position="130"/>
    </location>
</feature>
<dbReference type="InterPro" id="IPR002121">
    <property type="entry name" value="HRDC_dom"/>
</dbReference>
<keyword evidence="5" id="KW-0547">Nucleotide-binding</keyword>
<sequence>MVRRILEAVADFDGRIGGGKLSQILAGGKSADLTGRGFHRNRHFGRLEHLKQTKIMDYLKSLERNGYLGRIERGDFPCLELTPGGFEVLNGHAKAKIDLPEPRGERREHREKPAYPSPSPARTRDDDGEGSLFDALRKLRKQMADERGVPAFAVFSNATLTELAERKPQTVAEAQEIPGIGPVKAETVLPRFLDLIRGRN</sequence>
<dbReference type="SUPFAM" id="SSF47819">
    <property type="entry name" value="HRDC-like"/>
    <property type="match status" value="1"/>
</dbReference>